<proteinExistence type="predicted"/>
<feature type="non-terminal residue" evidence="2">
    <location>
        <position position="1"/>
    </location>
</feature>
<feature type="region of interest" description="Disordered" evidence="1">
    <location>
        <begin position="54"/>
        <end position="74"/>
    </location>
</feature>
<keyword evidence="3" id="KW-1185">Reference proteome</keyword>
<accession>A0A8B6BNC5</accession>
<sequence>MPLIIGDDNTAREPIVNIVHGSDSSSDEKPSTEGSTQIFETVVPQVESNLGMMASESTQESDEKGIQENPDQCRDSGDQCCSNKTYHYKRLLNDSGFHQHRAYVVMLIAKWLTGQETVTAKELVNFLNEKSVVPRSTHIIGIQMQIHRTVCKEMGWTDYFRYSLRPFNSPACLLNWRVLTSVLNFLTPEQQDMVADGFNYDPRNPPESEELAKMNASFWSVFVNKTQDESAILKKKGRKTMDEIEEIHYESESLTTDTSSRKRKLQSSIADINTDAHHTPENENAILLGHQVSQLAESQVEPSSSQLKLSQSPQVPTLVVAQYEGLQCMASVSSMTELYKVVKERFPESGNVSLICEGTVLEDSVCFDLLGHRPHIE</sequence>
<comment type="caution">
    <text evidence="2">The sequence shown here is derived from an EMBL/GenBank/DDBJ whole genome shotgun (WGS) entry which is preliminary data.</text>
</comment>
<protein>
    <submittedName>
        <fullName evidence="2">Uncharacterized protein</fullName>
    </submittedName>
</protein>
<evidence type="ECO:0000313" key="2">
    <source>
        <dbReference type="EMBL" id="VDH93038.1"/>
    </source>
</evidence>
<dbReference type="Proteomes" id="UP000596742">
    <property type="component" value="Unassembled WGS sequence"/>
</dbReference>
<dbReference type="OrthoDB" id="6119035at2759"/>
<dbReference type="EMBL" id="UYJE01000413">
    <property type="protein sequence ID" value="VDH93038.1"/>
    <property type="molecule type" value="Genomic_DNA"/>
</dbReference>
<dbReference type="AlphaFoldDB" id="A0A8B6BNC5"/>
<feature type="compositionally biased region" description="Basic and acidic residues" evidence="1">
    <location>
        <begin position="61"/>
        <end position="74"/>
    </location>
</feature>
<name>A0A8B6BNC5_MYTGA</name>
<evidence type="ECO:0000313" key="3">
    <source>
        <dbReference type="Proteomes" id="UP000596742"/>
    </source>
</evidence>
<evidence type="ECO:0000256" key="1">
    <source>
        <dbReference type="SAM" id="MobiDB-lite"/>
    </source>
</evidence>
<organism evidence="2 3">
    <name type="scientific">Mytilus galloprovincialis</name>
    <name type="common">Mediterranean mussel</name>
    <dbReference type="NCBI Taxonomy" id="29158"/>
    <lineage>
        <taxon>Eukaryota</taxon>
        <taxon>Metazoa</taxon>
        <taxon>Spiralia</taxon>
        <taxon>Lophotrochozoa</taxon>
        <taxon>Mollusca</taxon>
        <taxon>Bivalvia</taxon>
        <taxon>Autobranchia</taxon>
        <taxon>Pteriomorphia</taxon>
        <taxon>Mytilida</taxon>
        <taxon>Mytiloidea</taxon>
        <taxon>Mytilidae</taxon>
        <taxon>Mytilinae</taxon>
        <taxon>Mytilus</taxon>
    </lineage>
</organism>
<gene>
    <name evidence="2" type="ORF">MGAL_10B058339</name>
</gene>
<reference evidence="2" key="1">
    <citation type="submission" date="2018-11" db="EMBL/GenBank/DDBJ databases">
        <authorList>
            <person name="Alioto T."/>
            <person name="Alioto T."/>
        </authorList>
    </citation>
    <scope>NUCLEOTIDE SEQUENCE</scope>
</reference>